<proteinExistence type="predicted"/>
<evidence type="ECO:0008006" key="3">
    <source>
        <dbReference type="Google" id="ProtNLM"/>
    </source>
</evidence>
<organism evidence="1 2">
    <name type="scientific">Arthrobacter halodurans</name>
    <dbReference type="NCBI Taxonomy" id="516699"/>
    <lineage>
        <taxon>Bacteria</taxon>
        <taxon>Bacillati</taxon>
        <taxon>Actinomycetota</taxon>
        <taxon>Actinomycetes</taxon>
        <taxon>Micrococcales</taxon>
        <taxon>Micrococcaceae</taxon>
        <taxon>Arthrobacter</taxon>
    </lineage>
</organism>
<evidence type="ECO:0000313" key="2">
    <source>
        <dbReference type="Proteomes" id="UP001575652"/>
    </source>
</evidence>
<dbReference type="RefSeq" id="WP_373972902.1">
    <property type="nucleotide sequence ID" value="NZ_JBHDLJ010000013.1"/>
</dbReference>
<sequence>MDEIASTWDALLARLSKTMDGKASVVETHRQTDSAKTVFAEAVFRVPDGNGPQLQVLGLDEVELLLSFGDGTNQWELDWDEEGVAFIENVAGAVFAGRWNQYSAPGRKHLEVELDDGTVIETTTYSAPTGLIPLPGWLRRAKARKTRSVTMTHDRAAGAAYIRLATRAIHASWPIDKVSTHLEVIVDVDSERRVLGVEILGRPGDGPQPILDAVDDHTIAHALADAGFDVPQLRDSSTMAVELI</sequence>
<reference evidence="1 2" key="1">
    <citation type="submission" date="2024-09" db="EMBL/GenBank/DDBJ databases">
        <authorList>
            <person name="Salinas-Garcia M.A."/>
            <person name="Prieme A."/>
        </authorList>
    </citation>
    <scope>NUCLEOTIDE SEQUENCE [LARGE SCALE GENOMIC DNA]</scope>
    <source>
        <strain evidence="1 2">DSM 21081</strain>
    </source>
</reference>
<protein>
    <recommendedName>
        <fullName evidence="3">CYTH domain-containing protein</fullName>
    </recommendedName>
</protein>
<accession>A0ABV4UPZ4</accession>
<keyword evidence="2" id="KW-1185">Reference proteome</keyword>
<dbReference type="Proteomes" id="UP001575652">
    <property type="component" value="Unassembled WGS sequence"/>
</dbReference>
<comment type="caution">
    <text evidence="1">The sequence shown here is derived from an EMBL/GenBank/DDBJ whole genome shotgun (WGS) entry which is preliminary data.</text>
</comment>
<name>A0ABV4UPZ4_9MICC</name>
<gene>
    <name evidence="1" type="ORF">ACETWP_14150</name>
</gene>
<dbReference type="EMBL" id="JBHDLJ010000013">
    <property type="protein sequence ID" value="MFB0835729.1"/>
    <property type="molecule type" value="Genomic_DNA"/>
</dbReference>
<evidence type="ECO:0000313" key="1">
    <source>
        <dbReference type="EMBL" id="MFB0835729.1"/>
    </source>
</evidence>